<feature type="compositionally biased region" description="Low complexity" evidence="1">
    <location>
        <begin position="184"/>
        <end position="196"/>
    </location>
</feature>
<feature type="transmembrane region" description="Helical" evidence="2">
    <location>
        <begin position="371"/>
        <end position="389"/>
    </location>
</feature>
<name>A0ABR9RWC9_9ACTN</name>
<dbReference type="RefSeq" id="WP_193639221.1">
    <property type="nucleotide sequence ID" value="NZ_JADCSA010000018.1"/>
</dbReference>
<feature type="compositionally biased region" description="Basic and acidic residues" evidence="1">
    <location>
        <begin position="173"/>
        <end position="183"/>
    </location>
</feature>
<feature type="transmembrane region" description="Helical" evidence="2">
    <location>
        <begin position="279"/>
        <end position="307"/>
    </location>
</feature>
<dbReference type="EMBL" id="JADCSA010000018">
    <property type="protein sequence ID" value="MBE7325894.1"/>
    <property type="molecule type" value="Genomic_DNA"/>
</dbReference>
<evidence type="ECO:0000256" key="1">
    <source>
        <dbReference type="SAM" id="MobiDB-lite"/>
    </source>
</evidence>
<keyword evidence="4" id="KW-1185">Reference proteome</keyword>
<accession>A0ABR9RWC9</accession>
<comment type="caution">
    <text evidence="3">The sequence shown here is derived from an EMBL/GenBank/DDBJ whole genome shotgun (WGS) entry which is preliminary data.</text>
</comment>
<protein>
    <recommendedName>
        <fullName evidence="5">DUF4064 domain-containing protein</fullName>
    </recommendedName>
</protein>
<keyword evidence="2" id="KW-0472">Membrane</keyword>
<feature type="transmembrane region" description="Helical" evidence="2">
    <location>
        <begin position="395"/>
        <end position="412"/>
    </location>
</feature>
<gene>
    <name evidence="3" type="ORF">IEQ44_14685</name>
</gene>
<feature type="region of interest" description="Disordered" evidence="1">
    <location>
        <begin position="141"/>
        <end position="273"/>
    </location>
</feature>
<sequence length="422" mass="43363">MSEPKELPRPPQVTMLGWMILVGSLLVVVNVFEVIGGIRSLETRDMLEEYLSSGPGSDLGWSIETGVVALRVTATVAAVCAGAAAVLGWFVLRRNRGARLGLSVLALPLFATGVVAGGFLSSLVAASVVLLWMQPARDWFDGKQPRPATPLGRDDSGARNPFARPEATSGGSEGERPDDEHRVPAPTGAPGPSAGGRPVEGFGDRPTWGAGTPTPGVSAPVTPPEGRRPESPYGHAAGGAYGQPGGHAAAPAPAPGVPQAPGPAPWPEQPAPTRRPGAVLVAAILTWIFSGFALVSSLVAVGGLLLAPDQLRGEIDTMVEDLQAQGGQGQEITADMLIGTTVLVGSVMAVFCLVACLAALLLVLRRAQGSVLLMITSAFTAGFCLLAAVASLSPLLLLPAVAAGVVIALLVRKDVRAWLRSR</sequence>
<feature type="transmembrane region" description="Helical" evidence="2">
    <location>
        <begin position="15"/>
        <end position="36"/>
    </location>
</feature>
<feature type="transmembrane region" description="Helical" evidence="2">
    <location>
        <begin position="68"/>
        <end position="92"/>
    </location>
</feature>
<feature type="transmembrane region" description="Helical" evidence="2">
    <location>
        <begin position="342"/>
        <end position="364"/>
    </location>
</feature>
<feature type="transmembrane region" description="Helical" evidence="2">
    <location>
        <begin position="104"/>
        <end position="133"/>
    </location>
</feature>
<proteinExistence type="predicted"/>
<feature type="compositionally biased region" description="Pro residues" evidence="1">
    <location>
        <begin position="252"/>
        <end position="270"/>
    </location>
</feature>
<reference evidence="3 4" key="1">
    <citation type="submission" date="2020-10" db="EMBL/GenBank/DDBJ databases">
        <title>Nocardioides sp. isolated from sludge.</title>
        <authorList>
            <person name="Zhang X."/>
        </authorList>
    </citation>
    <scope>NUCLEOTIDE SEQUENCE [LARGE SCALE GENOMIC DNA]</scope>
    <source>
        <strain evidence="3 4">Y6</strain>
    </source>
</reference>
<dbReference type="Proteomes" id="UP000756387">
    <property type="component" value="Unassembled WGS sequence"/>
</dbReference>
<organism evidence="3 4">
    <name type="scientific">Nocardioides malaquae</name>
    <dbReference type="NCBI Taxonomy" id="2773426"/>
    <lineage>
        <taxon>Bacteria</taxon>
        <taxon>Bacillati</taxon>
        <taxon>Actinomycetota</taxon>
        <taxon>Actinomycetes</taxon>
        <taxon>Propionibacteriales</taxon>
        <taxon>Nocardioidaceae</taxon>
        <taxon>Nocardioides</taxon>
    </lineage>
</organism>
<evidence type="ECO:0000313" key="3">
    <source>
        <dbReference type="EMBL" id="MBE7325894.1"/>
    </source>
</evidence>
<evidence type="ECO:0000313" key="4">
    <source>
        <dbReference type="Proteomes" id="UP000756387"/>
    </source>
</evidence>
<feature type="compositionally biased region" description="Gly residues" evidence="1">
    <location>
        <begin position="236"/>
        <end position="245"/>
    </location>
</feature>
<keyword evidence="2" id="KW-1133">Transmembrane helix</keyword>
<evidence type="ECO:0008006" key="5">
    <source>
        <dbReference type="Google" id="ProtNLM"/>
    </source>
</evidence>
<keyword evidence="2" id="KW-0812">Transmembrane</keyword>
<evidence type="ECO:0000256" key="2">
    <source>
        <dbReference type="SAM" id="Phobius"/>
    </source>
</evidence>